<reference evidence="2" key="1">
    <citation type="journal article" date="2014" name="Int. J. Syst. Evol. Microbiol.">
        <title>Complete genome sequence of Corynebacterium casei LMG S-19264T (=DSM 44701T), isolated from a smear-ripened cheese.</title>
        <authorList>
            <consortium name="US DOE Joint Genome Institute (JGI-PGF)"/>
            <person name="Walter F."/>
            <person name="Albersmeier A."/>
            <person name="Kalinowski J."/>
            <person name="Ruckert C."/>
        </authorList>
    </citation>
    <scope>NUCLEOTIDE SEQUENCE</scope>
    <source>
        <strain evidence="2">JCM 4125</strain>
    </source>
</reference>
<evidence type="ECO:0000313" key="2">
    <source>
        <dbReference type="EMBL" id="GGT38685.1"/>
    </source>
</evidence>
<keyword evidence="1" id="KW-0812">Transmembrane</keyword>
<dbReference type="AlphaFoldDB" id="A0A918LQR6"/>
<accession>A0A918LQR6</accession>
<proteinExistence type="predicted"/>
<gene>
    <name evidence="2" type="ORF">GCM10010226_14030</name>
</gene>
<sequence length="204" mass="20429">MAEQGVSAGQLLLAEYQSVKDEQKARIGFRDNLLYVTLAVVAAVIAAAAQSGQPSMLLALPPVCVVLGWTYLVNDEKISAIGRYVRGELGPRLAAVAGAAEAFGWETFHRGDSRRVSRKIVQCVVDLLAFCLVPLAALVVYWGGGQVSPGLLALSVVETGAVVGLGVFMVRYAVPFGGGGAGGGGAGAGGGGGAGAGAGDGAAV</sequence>
<evidence type="ECO:0000256" key="1">
    <source>
        <dbReference type="SAM" id="Phobius"/>
    </source>
</evidence>
<keyword evidence="1" id="KW-1133">Transmembrane helix</keyword>
<organism evidence="2 3">
    <name type="scientific">Streptomyces phaeofaciens</name>
    <dbReference type="NCBI Taxonomy" id="68254"/>
    <lineage>
        <taxon>Bacteria</taxon>
        <taxon>Bacillati</taxon>
        <taxon>Actinomycetota</taxon>
        <taxon>Actinomycetes</taxon>
        <taxon>Kitasatosporales</taxon>
        <taxon>Streptomycetaceae</taxon>
        <taxon>Streptomyces</taxon>
    </lineage>
</organism>
<keyword evidence="1" id="KW-0472">Membrane</keyword>
<protein>
    <recommendedName>
        <fullName evidence="4">Integral membrane protein</fullName>
    </recommendedName>
</protein>
<feature type="transmembrane region" description="Helical" evidence="1">
    <location>
        <begin position="120"/>
        <end position="144"/>
    </location>
</feature>
<feature type="transmembrane region" description="Helical" evidence="1">
    <location>
        <begin position="32"/>
        <end position="49"/>
    </location>
</feature>
<keyword evidence="3" id="KW-1185">Reference proteome</keyword>
<feature type="transmembrane region" description="Helical" evidence="1">
    <location>
        <begin position="55"/>
        <end position="73"/>
    </location>
</feature>
<evidence type="ECO:0000313" key="3">
    <source>
        <dbReference type="Proteomes" id="UP000646776"/>
    </source>
</evidence>
<evidence type="ECO:0008006" key="4">
    <source>
        <dbReference type="Google" id="ProtNLM"/>
    </source>
</evidence>
<dbReference type="RefSeq" id="WP_229870130.1">
    <property type="nucleotide sequence ID" value="NZ_BMSA01000002.1"/>
</dbReference>
<name>A0A918LQR6_9ACTN</name>
<dbReference type="EMBL" id="BMSA01000002">
    <property type="protein sequence ID" value="GGT38685.1"/>
    <property type="molecule type" value="Genomic_DNA"/>
</dbReference>
<reference evidence="2" key="2">
    <citation type="submission" date="2020-09" db="EMBL/GenBank/DDBJ databases">
        <authorList>
            <person name="Sun Q."/>
            <person name="Ohkuma M."/>
        </authorList>
    </citation>
    <scope>NUCLEOTIDE SEQUENCE</scope>
    <source>
        <strain evidence="2">JCM 4125</strain>
    </source>
</reference>
<dbReference type="Proteomes" id="UP000646776">
    <property type="component" value="Unassembled WGS sequence"/>
</dbReference>
<comment type="caution">
    <text evidence="2">The sequence shown here is derived from an EMBL/GenBank/DDBJ whole genome shotgun (WGS) entry which is preliminary data.</text>
</comment>
<feature type="transmembrane region" description="Helical" evidence="1">
    <location>
        <begin position="150"/>
        <end position="170"/>
    </location>
</feature>